<evidence type="ECO:0000256" key="1">
    <source>
        <dbReference type="ARBA" id="ARBA00005189"/>
    </source>
</evidence>
<proteinExistence type="predicted"/>
<dbReference type="PANTHER" id="PTHR10434:SF64">
    <property type="entry name" value="1-ACYL-SN-GLYCEROL-3-PHOSPHATE ACYLTRANSFERASE-RELATED"/>
    <property type="match status" value="1"/>
</dbReference>
<feature type="domain" description="Phospholipid/glycerol acyltransferase" evidence="7">
    <location>
        <begin position="72"/>
        <end position="184"/>
    </location>
</feature>
<organism evidence="8 9">
    <name type="scientific">Candidatus Propionivibrio aalborgensis</name>
    <dbReference type="NCBI Taxonomy" id="1860101"/>
    <lineage>
        <taxon>Bacteria</taxon>
        <taxon>Pseudomonadati</taxon>
        <taxon>Pseudomonadota</taxon>
        <taxon>Betaproteobacteria</taxon>
        <taxon>Rhodocyclales</taxon>
        <taxon>Rhodocyclaceae</taxon>
        <taxon>Propionivibrio</taxon>
    </lineage>
</organism>
<keyword evidence="6" id="KW-0812">Transmembrane</keyword>
<keyword evidence="3 8" id="KW-0808">Transferase</keyword>
<keyword evidence="6" id="KW-0472">Membrane</keyword>
<evidence type="ECO:0000313" key="8">
    <source>
        <dbReference type="EMBL" id="SBT11034.1"/>
    </source>
</evidence>
<dbReference type="SMART" id="SM00563">
    <property type="entry name" value="PlsC"/>
    <property type="match status" value="1"/>
</dbReference>
<evidence type="ECO:0000256" key="5">
    <source>
        <dbReference type="ARBA" id="ARBA00023315"/>
    </source>
</evidence>
<reference evidence="8 9" key="1">
    <citation type="submission" date="2016-06" db="EMBL/GenBank/DDBJ databases">
        <authorList>
            <person name="Kjaerup R.B."/>
            <person name="Dalgaard T.S."/>
            <person name="Juul-Madsen H.R."/>
        </authorList>
    </citation>
    <scope>NUCLEOTIDE SEQUENCE [LARGE SCALE GENOMIC DNA]</scope>
    <source>
        <strain evidence="8">2</strain>
    </source>
</reference>
<dbReference type="InterPro" id="IPR002123">
    <property type="entry name" value="Plipid/glycerol_acylTrfase"/>
</dbReference>
<dbReference type="RefSeq" id="WP_186412582.1">
    <property type="nucleotide sequence ID" value="NZ_FLQY01000390.1"/>
</dbReference>
<protein>
    <submittedName>
        <fullName evidence="8">1-acyl-sn-glycerol-3-phosphate acyltransferase</fullName>
    </submittedName>
</protein>
<keyword evidence="2" id="KW-0444">Lipid biosynthesis</keyword>
<name>A0A1A8Y1M4_9RHOO</name>
<dbReference type="EMBL" id="FLQY01000390">
    <property type="protein sequence ID" value="SBT11034.1"/>
    <property type="molecule type" value="Genomic_DNA"/>
</dbReference>
<keyword evidence="4" id="KW-0443">Lipid metabolism</keyword>
<accession>A0A1A8Y1M4</accession>
<sequence>MTKAGPTPYPIRCFRCLRLLLHLVWIGIGTFIFYPLIGEKRRAFLKQRWSHQILKILSVHLETLPTDAPHGSLIVANHISWLDIFAVYALRPVAFISKAEIRQWPFFGWLAKQNDTVFLRRGSRGHARIVNAEIDALLNTGMDVAIFPEGTTTDGTHMLGFHAALLQPAIETGRPVLPLAISYHDADGRVSLAPSFAGDTTLAQCFSAILAKRSLTVLLIPAPVIDSTKLHRRELAKVAHTAIAIKLGFLSSNNPPEKLPGPQSG</sequence>
<evidence type="ECO:0000256" key="4">
    <source>
        <dbReference type="ARBA" id="ARBA00023098"/>
    </source>
</evidence>
<dbReference type="Proteomes" id="UP000199600">
    <property type="component" value="Unassembled WGS sequence"/>
</dbReference>
<evidence type="ECO:0000313" key="9">
    <source>
        <dbReference type="Proteomes" id="UP000199600"/>
    </source>
</evidence>
<dbReference type="AlphaFoldDB" id="A0A1A8Y1M4"/>
<dbReference type="CDD" id="cd07989">
    <property type="entry name" value="LPLAT_AGPAT-like"/>
    <property type="match status" value="1"/>
</dbReference>
<evidence type="ECO:0000259" key="7">
    <source>
        <dbReference type="SMART" id="SM00563"/>
    </source>
</evidence>
<dbReference type="Pfam" id="PF01553">
    <property type="entry name" value="Acyltransferase"/>
    <property type="match status" value="1"/>
</dbReference>
<evidence type="ECO:0000256" key="3">
    <source>
        <dbReference type="ARBA" id="ARBA00022679"/>
    </source>
</evidence>
<gene>
    <name evidence="8" type="ORF">PROAA_850008</name>
</gene>
<evidence type="ECO:0000256" key="6">
    <source>
        <dbReference type="SAM" id="Phobius"/>
    </source>
</evidence>
<comment type="pathway">
    <text evidence="1">Lipid metabolism.</text>
</comment>
<dbReference type="SUPFAM" id="SSF69593">
    <property type="entry name" value="Glycerol-3-phosphate (1)-acyltransferase"/>
    <property type="match status" value="1"/>
</dbReference>
<keyword evidence="5 8" id="KW-0012">Acyltransferase</keyword>
<feature type="transmembrane region" description="Helical" evidence="6">
    <location>
        <begin position="20"/>
        <end position="38"/>
    </location>
</feature>
<dbReference type="GO" id="GO:0003841">
    <property type="term" value="F:1-acylglycerol-3-phosphate O-acyltransferase activity"/>
    <property type="evidence" value="ECO:0007669"/>
    <property type="project" value="TreeGrafter"/>
</dbReference>
<keyword evidence="6" id="KW-1133">Transmembrane helix</keyword>
<dbReference type="PANTHER" id="PTHR10434">
    <property type="entry name" value="1-ACYL-SN-GLYCEROL-3-PHOSPHATE ACYLTRANSFERASE"/>
    <property type="match status" value="1"/>
</dbReference>
<evidence type="ECO:0000256" key="2">
    <source>
        <dbReference type="ARBA" id="ARBA00022516"/>
    </source>
</evidence>
<keyword evidence="9" id="KW-1185">Reference proteome</keyword>
<dbReference type="GO" id="GO:0006654">
    <property type="term" value="P:phosphatidic acid biosynthetic process"/>
    <property type="evidence" value="ECO:0007669"/>
    <property type="project" value="TreeGrafter"/>
</dbReference>